<evidence type="ECO:0000313" key="3">
    <source>
        <dbReference type="Proteomes" id="UP000294662"/>
    </source>
</evidence>
<keyword evidence="3" id="KW-1185">Reference proteome</keyword>
<sequence>PPPLTIDTPDALRLTCEPVADCKRYDSLRRPNHGKITSAGRDEPAEALRDESRLR</sequence>
<organism evidence="2 3">
    <name type="scientific">Antarcticimicrobium sediminis</name>
    <dbReference type="NCBI Taxonomy" id="2546227"/>
    <lineage>
        <taxon>Bacteria</taxon>
        <taxon>Pseudomonadati</taxon>
        <taxon>Pseudomonadota</taxon>
        <taxon>Alphaproteobacteria</taxon>
        <taxon>Rhodobacterales</taxon>
        <taxon>Paracoccaceae</taxon>
        <taxon>Antarcticimicrobium</taxon>
    </lineage>
</organism>
<dbReference type="EMBL" id="SMFP01000058">
    <property type="protein sequence ID" value="TDE32597.1"/>
    <property type="molecule type" value="Genomic_DNA"/>
</dbReference>
<accession>A0A4R5EEL5</accession>
<dbReference type="AlphaFoldDB" id="A0A4R5EEL5"/>
<reference evidence="2 3" key="1">
    <citation type="submission" date="2019-03" db="EMBL/GenBank/DDBJ databases">
        <authorList>
            <person name="Zhang S."/>
        </authorList>
    </citation>
    <scope>NUCLEOTIDE SEQUENCE [LARGE SCALE GENOMIC DNA]</scope>
    <source>
        <strain evidence="2 3">S4J41</strain>
    </source>
</reference>
<protein>
    <submittedName>
        <fullName evidence="2">IS21 family transposase</fullName>
    </submittedName>
</protein>
<comment type="caution">
    <text evidence="2">The sequence shown here is derived from an EMBL/GenBank/DDBJ whole genome shotgun (WGS) entry which is preliminary data.</text>
</comment>
<feature type="region of interest" description="Disordered" evidence="1">
    <location>
        <begin position="28"/>
        <end position="55"/>
    </location>
</feature>
<name>A0A4R5EEL5_9RHOB</name>
<proteinExistence type="predicted"/>
<dbReference type="Proteomes" id="UP000294662">
    <property type="component" value="Unassembled WGS sequence"/>
</dbReference>
<gene>
    <name evidence="2" type="ORF">E1B25_21990</name>
</gene>
<evidence type="ECO:0000256" key="1">
    <source>
        <dbReference type="SAM" id="MobiDB-lite"/>
    </source>
</evidence>
<evidence type="ECO:0000313" key="2">
    <source>
        <dbReference type="EMBL" id="TDE32597.1"/>
    </source>
</evidence>
<feature type="non-terminal residue" evidence="2">
    <location>
        <position position="1"/>
    </location>
</feature>
<feature type="compositionally biased region" description="Basic and acidic residues" evidence="1">
    <location>
        <begin position="40"/>
        <end position="55"/>
    </location>
</feature>